<dbReference type="Gene3D" id="1.10.10.60">
    <property type="entry name" value="Homeodomain-like"/>
    <property type="match status" value="1"/>
</dbReference>
<reference evidence="10 11" key="1">
    <citation type="submission" date="2014-02" db="EMBL/GenBank/DDBJ databases">
        <title>The small core and large imbalanced accessory genome model reveals a collaborative survival strategy of Sorangium cellulosum strains in nature.</title>
        <authorList>
            <person name="Han K."/>
            <person name="Peng R."/>
            <person name="Blom J."/>
            <person name="Li Y.-Z."/>
        </authorList>
    </citation>
    <scope>NUCLEOTIDE SEQUENCE [LARGE SCALE GENOMIC DNA]</scope>
    <source>
        <strain evidence="10 11">So0157-25</strain>
    </source>
</reference>
<dbReference type="PANTHER" id="PTHR32071">
    <property type="entry name" value="TRANSCRIPTIONAL REGULATORY PROTEIN"/>
    <property type="match status" value="1"/>
</dbReference>
<evidence type="ECO:0000256" key="6">
    <source>
        <dbReference type="PROSITE-ProRule" id="PRU00169"/>
    </source>
</evidence>
<dbReference type="GO" id="GO:0006355">
    <property type="term" value="P:regulation of DNA-templated transcription"/>
    <property type="evidence" value="ECO:0007669"/>
    <property type="project" value="InterPro"/>
</dbReference>
<dbReference type="InterPro" id="IPR003593">
    <property type="entry name" value="AAA+_ATPase"/>
</dbReference>
<proteinExistence type="predicted"/>
<feature type="region of interest" description="Disordered" evidence="7">
    <location>
        <begin position="447"/>
        <end position="477"/>
    </location>
</feature>
<dbReference type="PROSITE" id="PS50110">
    <property type="entry name" value="RESPONSE_REGULATORY"/>
    <property type="match status" value="1"/>
</dbReference>
<dbReference type="Proteomes" id="UP000075420">
    <property type="component" value="Unassembled WGS sequence"/>
</dbReference>
<evidence type="ECO:0000256" key="4">
    <source>
        <dbReference type="ARBA" id="ARBA00023125"/>
    </source>
</evidence>
<dbReference type="EMBL" id="JELY01001641">
    <property type="protein sequence ID" value="KYF55090.1"/>
    <property type="molecule type" value="Genomic_DNA"/>
</dbReference>
<dbReference type="InterPro" id="IPR002197">
    <property type="entry name" value="HTH_Fis"/>
</dbReference>
<dbReference type="Pfam" id="PF00158">
    <property type="entry name" value="Sigma54_activat"/>
    <property type="match status" value="1"/>
</dbReference>
<dbReference type="InterPro" id="IPR009057">
    <property type="entry name" value="Homeodomain-like_sf"/>
</dbReference>
<dbReference type="InterPro" id="IPR025943">
    <property type="entry name" value="Sigma_54_int_dom_ATP-bd_2"/>
</dbReference>
<feature type="domain" description="Sigma-54 factor interaction" evidence="8">
    <location>
        <begin position="143"/>
        <end position="371"/>
    </location>
</feature>
<evidence type="ECO:0000259" key="8">
    <source>
        <dbReference type="PROSITE" id="PS50045"/>
    </source>
</evidence>
<evidence type="ECO:0000256" key="5">
    <source>
        <dbReference type="ARBA" id="ARBA00023163"/>
    </source>
</evidence>
<keyword evidence="4" id="KW-0238">DNA-binding</keyword>
<feature type="modified residue" description="4-aspartylphosphate" evidence="6">
    <location>
        <position position="53"/>
    </location>
</feature>
<evidence type="ECO:0000256" key="7">
    <source>
        <dbReference type="SAM" id="MobiDB-lite"/>
    </source>
</evidence>
<dbReference type="Pfam" id="PF00072">
    <property type="entry name" value="Response_reg"/>
    <property type="match status" value="1"/>
</dbReference>
<dbReference type="SUPFAM" id="SSF52172">
    <property type="entry name" value="CheY-like"/>
    <property type="match status" value="1"/>
</dbReference>
<dbReference type="InterPro" id="IPR002078">
    <property type="entry name" value="Sigma_54_int"/>
</dbReference>
<name>A0A150PHF0_SORCE</name>
<organism evidence="10 11">
    <name type="scientific">Sorangium cellulosum</name>
    <name type="common">Polyangium cellulosum</name>
    <dbReference type="NCBI Taxonomy" id="56"/>
    <lineage>
        <taxon>Bacteria</taxon>
        <taxon>Pseudomonadati</taxon>
        <taxon>Myxococcota</taxon>
        <taxon>Polyangia</taxon>
        <taxon>Polyangiales</taxon>
        <taxon>Polyangiaceae</taxon>
        <taxon>Sorangium</taxon>
    </lineage>
</organism>
<keyword evidence="3" id="KW-0805">Transcription regulation</keyword>
<evidence type="ECO:0000259" key="9">
    <source>
        <dbReference type="PROSITE" id="PS50110"/>
    </source>
</evidence>
<keyword evidence="5" id="KW-0804">Transcription</keyword>
<dbReference type="GO" id="GO:0005524">
    <property type="term" value="F:ATP binding"/>
    <property type="evidence" value="ECO:0007669"/>
    <property type="project" value="UniProtKB-KW"/>
</dbReference>
<dbReference type="SUPFAM" id="SSF46689">
    <property type="entry name" value="Homeodomain-like"/>
    <property type="match status" value="1"/>
</dbReference>
<dbReference type="Gene3D" id="3.40.50.2300">
    <property type="match status" value="1"/>
</dbReference>
<dbReference type="PROSITE" id="PS00676">
    <property type="entry name" value="SIGMA54_INTERACT_2"/>
    <property type="match status" value="1"/>
</dbReference>
<dbReference type="GO" id="GO:0043565">
    <property type="term" value="F:sequence-specific DNA binding"/>
    <property type="evidence" value="ECO:0007669"/>
    <property type="project" value="InterPro"/>
</dbReference>
<dbReference type="AlphaFoldDB" id="A0A150PHF0"/>
<gene>
    <name evidence="10" type="ORF">BE08_18870</name>
</gene>
<dbReference type="Pfam" id="PF25601">
    <property type="entry name" value="AAA_lid_14"/>
    <property type="match status" value="1"/>
</dbReference>
<comment type="caution">
    <text evidence="10">The sequence shown here is derived from an EMBL/GenBank/DDBJ whole genome shotgun (WGS) entry which is preliminary data.</text>
</comment>
<protein>
    <submittedName>
        <fullName evidence="10">Fis family transcriptional regulator</fullName>
    </submittedName>
</protein>
<dbReference type="InterPro" id="IPR001789">
    <property type="entry name" value="Sig_transdc_resp-reg_receiver"/>
</dbReference>
<evidence type="ECO:0000256" key="1">
    <source>
        <dbReference type="ARBA" id="ARBA00022741"/>
    </source>
</evidence>
<keyword evidence="1" id="KW-0547">Nucleotide-binding</keyword>
<evidence type="ECO:0000256" key="3">
    <source>
        <dbReference type="ARBA" id="ARBA00023015"/>
    </source>
</evidence>
<sequence length="477" mass="52480">MSGRILVVDDDEATCDLVEALLKRQEFSVEARTSAKSALELVSDDDFDVVLTDVGMSEMSGLELCERILGARPDMLVIVMTALGSMETAISSMRAGAFDFVTKPLDANLLGLTVSRAVQHRRLRSEVKRLREAAHDVQQTKGLVGRSPAMKRVYDLIGRVARSDASVLVHGETGTGKELIARAIHEASGRPGPFVAVNCAAVPQALLESELFGHARGAFTDAKTQRTGLFLEASGGTIFLDEIGEMPLEVQPKLLRALQERKVRPVGSNAEIPFDARIVTATNRDLETEVYEKRFREDLYYRVNVVKIDLPPLRERGTDVLHLAMHFLEKFSSRSGKGVLSLSTAAAEKLTAYNWPGNVRELENSIERAVALARFEQITVEDLPEKVQAYRPDRFVVAVDEPAEIMTMDELEKRYIKRVLALVGGNKSRAAQMLGFDRRTLYRKLERYGEQDGSGGDEGPDKDKAASTPGSASSSLS</sequence>
<dbReference type="InterPro" id="IPR011006">
    <property type="entry name" value="CheY-like_superfamily"/>
</dbReference>
<dbReference type="InterPro" id="IPR027417">
    <property type="entry name" value="P-loop_NTPase"/>
</dbReference>
<keyword evidence="2" id="KW-0067">ATP-binding</keyword>
<dbReference type="FunFam" id="3.40.50.300:FF:000006">
    <property type="entry name" value="DNA-binding transcriptional regulator NtrC"/>
    <property type="match status" value="1"/>
</dbReference>
<dbReference type="GO" id="GO:0000160">
    <property type="term" value="P:phosphorelay signal transduction system"/>
    <property type="evidence" value="ECO:0007669"/>
    <property type="project" value="InterPro"/>
</dbReference>
<evidence type="ECO:0000256" key="2">
    <source>
        <dbReference type="ARBA" id="ARBA00022840"/>
    </source>
</evidence>
<dbReference type="PROSITE" id="PS50045">
    <property type="entry name" value="SIGMA54_INTERACT_4"/>
    <property type="match status" value="1"/>
</dbReference>
<dbReference type="Pfam" id="PF02954">
    <property type="entry name" value="HTH_8"/>
    <property type="match status" value="1"/>
</dbReference>
<dbReference type="Gene3D" id="3.40.50.300">
    <property type="entry name" value="P-loop containing nucleotide triphosphate hydrolases"/>
    <property type="match status" value="1"/>
</dbReference>
<evidence type="ECO:0000313" key="10">
    <source>
        <dbReference type="EMBL" id="KYF55090.1"/>
    </source>
</evidence>
<dbReference type="SMART" id="SM00448">
    <property type="entry name" value="REC"/>
    <property type="match status" value="1"/>
</dbReference>
<feature type="compositionally biased region" description="Low complexity" evidence="7">
    <location>
        <begin position="466"/>
        <end position="477"/>
    </location>
</feature>
<dbReference type="PROSITE" id="PS00675">
    <property type="entry name" value="SIGMA54_INTERACT_1"/>
    <property type="match status" value="1"/>
</dbReference>
<dbReference type="CDD" id="cd00009">
    <property type="entry name" value="AAA"/>
    <property type="match status" value="1"/>
</dbReference>
<dbReference type="PRINTS" id="PR01590">
    <property type="entry name" value="HTHFIS"/>
</dbReference>
<dbReference type="InterPro" id="IPR025662">
    <property type="entry name" value="Sigma_54_int_dom_ATP-bd_1"/>
</dbReference>
<dbReference type="SMART" id="SM00382">
    <property type="entry name" value="AAA"/>
    <property type="match status" value="1"/>
</dbReference>
<keyword evidence="6" id="KW-0597">Phosphoprotein</keyword>
<evidence type="ECO:0000313" key="11">
    <source>
        <dbReference type="Proteomes" id="UP000075420"/>
    </source>
</evidence>
<accession>A0A150PHF0</accession>
<dbReference type="InterPro" id="IPR058031">
    <property type="entry name" value="AAA_lid_NorR"/>
</dbReference>
<dbReference type="Gene3D" id="1.10.8.60">
    <property type="match status" value="1"/>
</dbReference>
<dbReference type="SUPFAM" id="SSF52540">
    <property type="entry name" value="P-loop containing nucleoside triphosphate hydrolases"/>
    <property type="match status" value="1"/>
</dbReference>
<dbReference type="InterPro" id="IPR025944">
    <property type="entry name" value="Sigma_54_int_dom_CS"/>
</dbReference>
<feature type="domain" description="Response regulatory" evidence="9">
    <location>
        <begin position="4"/>
        <end position="118"/>
    </location>
</feature>
<dbReference type="PROSITE" id="PS00688">
    <property type="entry name" value="SIGMA54_INTERACT_3"/>
    <property type="match status" value="1"/>
</dbReference>